<feature type="binding site" evidence="7">
    <location>
        <position position="454"/>
    </location>
    <ligand>
        <name>N-formimidoyl-L-glutamate</name>
        <dbReference type="ChEBI" id="CHEBI:58928"/>
    </ligand>
</feature>
<evidence type="ECO:0000256" key="8">
    <source>
        <dbReference type="SAM" id="MobiDB-lite"/>
    </source>
</evidence>
<dbReference type="AlphaFoldDB" id="A0A087E7Q2"/>
<dbReference type="InterPro" id="IPR032466">
    <property type="entry name" value="Metal_Hydrolase"/>
</dbReference>
<keyword evidence="6 7" id="KW-0408">Iron</keyword>
<keyword evidence="5 7" id="KW-0862">Zinc</keyword>
<sequence length="542" mass="57414">MNEREYGHEHGHESAAQNASASNTAGGTDGVNWDAVSSAASSNITIITGIGQLVTNCVEPLNANAPMTPVGQLGVIEQAAVVVRGEIIEWVGRERDLPTEYRYSCRHHAVTEFGNGTRERTEATEADTINEASKRTTAEPRRIDLAGRALLPGFVDSHSHLVFGGDRGDEFEARMGGQQYDGGGILRTVHATRAASEDMLADRALALLREARAQGTTTMEIKSGYGLDVPNEAKLLRVAARFTPEITFLGGHAVPEEYRPAQAGHDARSGSSAPHLGDRDDYVRLVCGPMLDAVVREGNARWSDVFCEPHSPYAFDGDETRTMLTAARQRGLGIRVHGAQLGPGPGARIACELGAASVDHCTFLTDDDLDALAATWLGKQPGAWCETSAEASPEASAATSPETQSAASALERQYGTVATYLPAVEFSTKQPYPDMRRAIAAGVPIAIASDCNPGTCFSDSIPFAIAIAVREMGLTIAQAVWAATAGGALALRRSDIGVIRAGAKAYFALVDAPSYAHIAYRPGVPITHALDLGGHDQPPHRG</sequence>
<comment type="catalytic activity">
    <reaction evidence="7">
        <text>4-imidazolone-5-propanoate + H2O = N-formimidoyl-L-glutamate</text>
        <dbReference type="Rhea" id="RHEA:23660"/>
        <dbReference type="ChEBI" id="CHEBI:15377"/>
        <dbReference type="ChEBI" id="CHEBI:58928"/>
        <dbReference type="ChEBI" id="CHEBI:77893"/>
        <dbReference type="EC" id="3.5.2.7"/>
    </reaction>
</comment>
<feature type="binding site" evidence="7">
    <location>
        <position position="337"/>
    </location>
    <ligand>
        <name>Zn(2+)</name>
        <dbReference type="ChEBI" id="CHEBI:29105"/>
    </ligand>
</feature>
<evidence type="ECO:0000256" key="3">
    <source>
        <dbReference type="ARBA" id="ARBA00022801"/>
    </source>
</evidence>
<feature type="binding site" evidence="7">
    <location>
        <position position="158"/>
    </location>
    <ligand>
        <name>Zn(2+)</name>
        <dbReference type="ChEBI" id="CHEBI:29105"/>
    </ligand>
</feature>
<feature type="binding site" evidence="7">
    <location>
        <position position="450"/>
    </location>
    <ligand>
        <name>Zn(2+)</name>
        <dbReference type="ChEBI" id="CHEBI:29105"/>
    </ligand>
</feature>
<feature type="binding site" evidence="7">
    <location>
        <position position="167"/>
    </location>
    <ligand>
        <name>4-imidazolone-5-propanoate</name>
        <dbReference type="ChEBI" id="CHEBI:77893"/>
    </ligand>
</feature>
<feature type="binding site" evidence="7">
    <location>
        <position position="455"/>
    </location>
    <ligand>
        <name>4-imidazolone-5-propanoate</name>
        <dbReference type="ChEBI" id="CHEBI:77893"/>
    </ligand>
</feature>
<dbReference type="InterPro" id="IPR006680">
    <property type="entry name" value="Amidohydro-rel"/>
</dbReference>
<feature type="binding site" evidence="7">
    <location>
        <position position="158"/>
    </location>
    <ligand>
        <name>Fe(3+)</name>
        <dbReference type="ChEBI" id="CHEBI:29034"/>
    </ligand>
</feature>
<dbReference type="SUPFAM" id="SSF51338">
    <property type="entry name" value="Composite domain of metallo-dependent hydrolases"/>
    <property type="match status" value="1"/>
</dbReference>
<dbReference type="Gene3D" id="2.30.40.10">
    <property type="entry name" value="Urease, subunit C, domain 1"/>
    <property type="match status" value="1"/>
</dbReference>
<dbReference type="InterPro" id="IPR011059">
    <property type="entry name" value="Metal-dep_hydrolase_composite"/>
</dbReference>
<feature type="binding site" evidence="7">
    <location>
        <position position="225"/>
    </location>
    <ligand>
        <name>4-imidazolone-5-propanoate</name>
        <dbReference type="ChEBI" id="CHEBI:77893"/>
    </ligand>
</feature>
<evidence type="ECO:0000256" key="7">
    <source>
        <dbReference type="HAMAP-Rule" id="MF_00372"/>
    </source>
</evidence>
<evidence type="ECO:0000313" key="10">
    <source>
        <dbReference type="EMBL" id="KFJ03803.1"/>
    </source>
</evidence>
<keyword evidence="2 7" id="KW-0479">Metal-binding</keyword>
<evidence type="ECO:0000313" key="11">
    <source>
        <dbReference type="Proteomes" id="UP000029055"/>
    </source>
</evidence>
<feature type="region of interest" description="Disordered" evidence="8">
    <location>
        <begin position="1"/>
        <end position="27"/>
    </location>
</feature>
<comment type="pathway">
    <text evidence="7">Amino-acid degradation; L-histidine degradation into L-glutamate; N-formimidoyl-L-glutamate from L-histidine: step 3/3.</text>
</comment>
<feature type="compositionally biased region" description="Basic and acidic residues" evidence="8">
    <location>
        <begin position="1"/>
        <end position="13"/>
    </location>
</feature>
<dbReference type="GO" id="GO:0005737">
    <property type="term" value="C:cytoplasm"/>
    <property type="evidence" value="ECO:0007669"/>
    <property type="project" value="UniProtKB-SubCell"/>
</dbReference>
<feature type="binding site" evidence="7">
    <location>
        <position position="160"/>
    </location>
    <ligand>
        <name>Zn(2+)</name>
        <dbReference type="ChEBI" id="CHEBI:29105"/>
    </ligand>
</feature>
<dbReference type="SUPFAM" id="SSF51556">
    <property type="entry name" value="Metallo-dependent hydrolases"/>
    <property type="match status" value="1"/>
</dbReference>
<feature type="binding site" evidence="7">
    <location>
        <position position="340"/>
    </location>
    <ligand>
        <name>4-imidazolone-5-propanoate</name>
        <dbReference type="ChEBI" id="CHEBI:77893"/>
    </ligand>
</feature>
<dbReference type="GO" id="GO:0050480">
    <property type="term" value="F:imidazolonepropionase activity"/>
    <property type="evidence" value="ECO:0007669"/>
    <property type="project" value="UniProtKB-UniRule"/>
</dbReference>
<dbReference type="RefSeq" id="WP_024463120.1">
    <property type="nucleotide sequence ID" value="NZ_CP062939.1"/>
</dbReference>
<dbReference type="HAMAP" id="MF_00372">
    <property type="entry name" value="HutI"/>
    <property type="match status" value="1"/>
</dbReference>
<accession>A0A087E7Q2</accession>
<dbReference type="Gene3D" id="3.20.20.140">
    <property type="entry name" value="Metal-dependent hydrolases"/>
    <property type="match status" value="1"/>
</dbReference>
<feature type="binding site" evidence="7">
    <location>
        <position position="252"/>
    </location>
    <ligand>
        <name>4-imidazolone-5-propanoate</name>
        <dbReference type="ChEBI" id="CHEBI:77893"/>
    </ligand>
</feature>
<comment type="subcellular location">
    <subcellularLocation>
        <location evidence="7">Cytoplasm</location>
    </subcellularLocation>
</comment>
<feature type="binding site" evidence="7">
    <location>
        <position position="225"/>
    </location>
    <ligand>
        <name>N-formimidoyl-L-glutamate</name>
        <dbReference type="ChEBI" id="CHEBI:58928"/>
    </ligand>
</feature>
<dbReference type="GO" id="GO:0008270">
    <property type="term" value="F:zinc ion binding"/>
    <property type="evidence" value="ECO:0007669"/>
    <property type="project" value="UniProtKB-UniRule"/>
</dbReference>
<keyword evidence="11" id="KW-1185">Reference proteome</keyword>
<dbReference type="eggNOG" id="COG1228">
    <property type="taxonomic scope" value="Bacteria"/>
</dbReference>
<keyword evidence="4 7" id="KW-0369">Histidine metabolism</keyword>
<feature type="binding site" evidence="7">
    <location>
        <position position="337"/>
    </location>
    <ligand>
        <name>Fe(3+)</name>
        <dbReference type="ChEBI" id="CHEBI:29034"/>
    </ligand>
</feature>
<feature type="binding site" evidence="7">
    <location>
        <position position="452"/>
    </location>
    <ligand>
        <name>N-formimidoyl-L-glutamate</name>
        <dbReference type="ChEBI" id="CHEBI:58928"/>
    </ligand>
</feature>
<feature type="binding site" evidence="7">
    <location>
        <position position="160"/>
    </location>
    <ligand>
        <name>Fe(3+)</name>
        <dbReference type="ChEBI" id="CHEBI:29034"/>
    </ligand>
</feature>
<keyword evidence="3 7" id="KW-0378">Hydrolase</keyword>
<gene>
    <name evidence="7" type="primary">hutI</name>
    <name evidence="10" type="ORF">BISU_0280</name>
</gene>
<evidence type="ECO:0000256" key="6">
    <source>
        <dbReference type="ARBA" id="ARBA00023004"/>
    </source>
</evidence>
<dbReference type="Pfam" id="PF01979">
    <property type="entry name" value="Amidohydro_1"/>
    <property type="match status" value="1"/>
</dbReference>
<evidence type="ECO:0000256" key="1">
    <source>
        <dbReference type="ARBA" id="ARBA00012864"/>
    </source>
</evidence>
<reference evidence="10 11" key="1">
    <citation type="submission" date="2014-03" db="EMBL/GenBank/DDBJ databases">
        <title>Genomics of Bifidobacteria.</title>
        <authorList>
            <person name="Ventura M."/>
            <person name="Milani C."/>
            <person name="Lugli G.A."/>
        </authorList>
    </citation>
    <scope>NUCLEOTIDE SEQUENCE [LARGE SCALE GENOMIC DNA]</scope>
    <source>
        <strain evidence="10 11">LMG 11597</strain>
    </source>
</reference>
<comment type="caution">
    <text evidence="10">The sequence shown here is derived from an EMBL/GenBank/DDBJ whole genome shotgun (WGS) entry which is preliminary data.</text>
</comment>
<dbReference type="InterPro" id="IPR005920">
    <property type="entry name" value="HutI"/>
</dbReference>
<feature type="domain" description="Amidohydrolase-related" evidence="9">
    <location>
        <begin position="150"/>
        <end position="520"/>
    </location>
</feature>
<dbReference type="EC" id="3.5.2.7" evidence="1 7"/>
<dbReference type="GO" id="GO:0019556">
    <property type="term" value="P:L-histidine catabolic process to glutamate and formamide"/>
    <property type="evidence" value="ECO:0007669"/>
    <property type="project" value="UniProtKB-UniPathway"/>
</dbReference>
<dbReference type="GO" id="GO:0019557">
    <property type="term" value="P:L-histidine catabolic process to glutamate and formate"/>
    <property type="evidence" value="ECO:0007669"/>
    <property type="project" value="UniProtKB-UniPathway"/>
</dbReference>
<dbReference type="GO" id="GO:0005506">
    <property type="term" value="F:iron ion binding"/>
    <property type="evidence" value="ECO:0007669"/>
    <property type="project" value="UniProtKB-UniRule"/>
</dbReference>
<feature type="binding site" evidence="7">
    <location>
        <position position="450"/>
    </location>
    <ligand>
        <name>Fe(3+)</name>
        <dbReference type="ChEBI" id="CHEBI:29034"/>
    </ligand>
</feature>
<comment type="function">
    <text evidence="7">Catalyzes the hydrolytic cleavage of the carbon-nitrogen bond in imidazolone-5-propanoate to yield N-formimidoyl-L-glutamate. It is the third step in the universal histidine degradation pathway.</text>
</comment>
<evidence type="ECO:0000256" key="4">
    <source>
        <dbReference type="ARBA" id="ARBA00022808"/>
    </source>
</evidence>
<feature type="compositionally biased region" description="Low complexity" evidence="8">
    <location>
        <begin position="14"/>
        <end position="25"/>
    </location>
</feature>
<dbReference type="UniPathway" id="UPA00379">
    <property type="reaction ID" value="UER00551"/>
</dbReference>
<dbReference type="STRING" id="77635.BISU_0280"/>
<keyword evidence="7" id="KW-0963">Cytoplasm</keyword>
<proteinExistence type="inferred from homology"/>
<organism evidence="10 11">
    <name type="scientific">Bifidobacterium subtile</name>
    <dbReference type="NCBI Taxonomy" id="77635"/>
    <lineage>
        <taxon>Bacteria</taxon>
        <taxon>Bacillati</taxon>
        <taxon>Actinomycetota</taxon>
        <taxon>Actinomycetes</taxon>
        <taxon>Bifidobacteriales</taxon>
        <taxon>Bifidobacteriaceae</taxon>
        <taxon>Bifidobacterium</taxon>
    </lineage>
</organism>
<name>A0A087E7Q2_9BIFI</name>
<evidence type="ECO:0000256" key="2">
    <source>
        <dbReference type="ARBA" id="ARBA00022723"/>
    </source>
</evidence>
<evidence type="ECO:0000256" key="5">
    <source>
        <dbReference type="ARBA" id="ARBA00022833"/>
    </source>
</evidence>
<dbReference type="EMBL" id="JGZR01000006">
    <property type="protein sequence ID" value="KFJ03803.1"/>
    <property type="molecule type" value="Genomic_DNA"/>
</dbReference>
<dbReference type="PANTHER" id="PTHR42752:SF1">
    <property type="entry name" value="IMIDAZOLONEPROPIONASE-RELATED"/>
    <property type="match status" value="1"/>
</dbReference>
<evidence type="ECO:0000259" key="9">
    <source>
        <dbReference type="Pfam" id="PF01979"/>
    </source>
</evidence>
<dbReference type="Proteomes" id="UP000029055">
    <property type="component" value="Unassembled WGS sequence"/>
</dbReference>
<comment type="cofactor">
    <cofactor evidence="7">
        <name>Zn(2+)</name>
        <dbReference type="ChEBI" id="CHEBI:29105"/>
    </cofactor>
    <cofactor evidence="7">
        <name>Fe(3+)</name>
        <dbReference type="ChEBI" id="CHEBI:29034"/>
    </cofactor>
    <text evidence="7">Binds 1 zinc or iron ion per subunit.</text>
</comment>
<comment type="similarity">
    <text evidence="7">Belongs to the metallo-dependent hydrolases superfamily. HutI family.</text>
</comment>
<dbReference type="PANTHER" id="PTHR42752">
    <property type="entry name" value="IMIDAZOLONEPROPIONASE"/>
    <property type="match status" value="1"/>
</dbReference>
<protein>
    <recommendedName>
        <fullName evidence="1 7">Imidazolonepropionase</fullName>
        <ecNumber evidence="1 7">3.5.2.7</ecNumber>
    </recommendedName>
    <alternativeName>
        <fullName evidence="7">Imidazolone-5-propionate hydrolase</fullName>
    </alternativeName>
</protein>